<evidence type="ECO:0000313" key="1">
    <source>
        <dbReference type="EMBL" id="CAG9133239.1"/>
    </source>
</evidence>
<protein>
    <submittedName>
        <fullName evidence="1">(diamondback moth) hypothetical protein</fullName>
    </submittedName>
</protein>
<evidence type="ECO:0000313" key="2">
    <source>
        <dbReference type="Proteomes" id="UP000653454"/>
    </source>
</evidence>
<sequence>MPYESAYPLTPDVDPGVIRARANSSSRKKPVVTFISGDEAVVIPDKSIAGVNKPLSRSDRSEIELDSFAESLSCTMHSTWLDKRALEHRFTFTFVSNLTENGVKIYERLVARKISYGISENTPSHLGF</sequence>
<dbReference type="AlphaFoldDB" id="A0A8S4FYD8"/>
<proteinExistence type="predicted"/>
<accession>A0A8S4FYD8</accession>
<organism evidence="1 2">
    <name type="scientific">Plutella xylostella</name>
    <name type="common">Diamondback moth</name>
    <name type="synonym">Plutella maculipennis</name>
    <dbReference type="NCBI Taxonomy" id="51655"/>
    <lineage>
        <taxon>Eukaryota</taxon>
        <taxon>Metazoa</taxon>
        <taxon>Ecdysozoa</taxon>
        <taxon>Arthropoda</taxon>
        <taxon>Hexapoda</taxon>
        <taxon>Insecta</taxon>
        <taxon>Pterygota</taxon>
        <taxon>Neoptera</taxon>
        <taxon>Endopterygota</taxon>
        <taxon>Lepidoptera</taxon>
        <taxon>Glossata</taxon>
        <taxon>Ditrysia</taxon>
        <taxon>Yponomeutoidea</taxon>
        <taxon>Plutellidae</taxon>
        <taxon>Plutella</taxon>
    </lineage>
</organism>
<name>A0A8S4FYD8_PLUXY</name>
<comment type="caution">
    <text evidence="1">The sequence shown here is derived from an EMBL/GenBank/DDBJ whole genome shotgun (WGS) entry which is preliminary data.</text>
</comment>
<dbReference type="Proteomes" id="UP000653454">
    <property type="component" value="Unassembled WGS sequence"/>
</dbReference>
<reference evidence="1" key="1">
    <citation type="submission" date="2020-11" db="EMBL/GenBank/DDBJ databases">
        <authorList>
            <person name="Whiteford S."/>
        </authorList>
    </citation>
    <scope>NUCLEOTIDE SEQUENCE</scope>
</reference>
<dbReference type="EMBL" id="CAJHNJ030000059">
    <property type="protein sequence ID" value="CAG9133239.1"/>
    <property type="molecule type" value="Genomic_DNA"/>
</dbReference>
<gene>
    <name evidence="1" type="ORF">PLXY2_LOCUS11512</name>
</gene>
<keyword evidence="2" id="KW-1185">Reference proteome</keyword>